<reference evidence="1" key="1">
    <citation type="submission" date="2016-02" db="EMBL/GenBank/DDBJ databases">
        <title>Genome sequence of Bacillus trypoxylicola KCTC 13244(T).</title>
        <authorList>
            <person name="Jeong H."/>
            <person name="Park S.-H."/>
            <person name="Choi S.-K."/>
        </authorList>
    </citation>
    <scope>NUCLEOTIDE SEQUENCE [LARGE SCALE GENOMIC DNA]</scope>
    <source>
        <strain evidence="1">KCTC 13244</strain>
    </source>
</reference>
<dbReference type="InterPro" id="IPR007169">
    <property type="entry name" value="RemA-like"/>
</dbReference>
<gene>
    <name evidence="1" type="ORF">AZF04_09180</name>
</gene>
<dbReference type="Pfam" id="PF04025">
    <property type="entry name" value="RemA-like"/>
    <property type="match status" value="1"/>
</dbReference>
<organism evidence="1 2">
    <name type="scientific">Alkalihalobacillus trypoxylicola</name>
    <dbReference type="NCBI Taxonomy" id="519424"/>
    <lineage>
        <taxon>Bacteria</taxon>
        <taxon>Bacillati</taxon>
        <taxon>Bacillota</taxon>
        <taxon>Bacilli</taxon>
        <taxon>Bacillales</taxon>
        <taxon>Bacillaceae</taxon>
        <taxon>Alkalihalobacillus</taxon>
    </lineage>
</organism>
<evidence type="ECO:0000313" key="2">
    <source>
        <dbReference type="Proteomes" id="UP000075806"/>
    </source>
</evidence>
<dbReference type="NCBIfam" id="NF046065">
    <property type="entry name" value="MtxRegRemB"/>
    <property type="match status" value="1"/>
</dbReference>
<dbReference type="OrthoDB" id="9811390at2"/>
<dbReference type="EMBL" id="LTAO01000023">
    <property type="protein sequence ID" value="KYG29671.1"/>
    <property type="molecule type" value="Genomic_DNA"/>
</dbReference>
<dbReference type="STRING" id="519424.AZF04_09180"/>
<proteinExistence type="predicted"/>
<sequence>MFIHLGGDMVVRAREIIAILSRDVQELSAVTSAYLEQEELRKSVVTISEDFIKSIVITDRTIYYSPVSSNTLKRRASMNVDLDLQIEQE</sequence>
<evidence type="ECO:0000313" key="1">
    <source>
        <dbReference type="EMBL" id="KYG29671.1"/>
    </source>
</evidence>
<evidence type="ECO:0008006" key="3">
    <source>
        <dbReference type="Google" id="ProtNLM"/>
    </source>
</evidence>
<dbReference type="Proteomes" id="UP000075806">
    <property type="component" value="Unassembled WGS sequence"/>
</dbReference>
<keyword evidence="2" id="KW-1185">Reference proteome</keyword>
<name>A0A161PK32_9BACI</name>
<protein>
    <recommendedName>
        <fullName evidence="3">DUF370 domain-containing protein</fullName>
    </recommendedName>
</protein>
<comment type="caution">
    <text evidence="1">The sequence shown here is derived from an EMBL/GenBank/DDBJ whole genome shotgun (WGS) entry which is preliminary data.</text>
</comment>
<accession>A0A161PK32</accession>
<dbReference type="AlphaFoldDB" id="A0A161PK32"/>
<dbReference type="RefSeq" id="WP_045487152.1">
    <property type="nucleotide sequence ID" value="NZ_LTAO01000023.1"/>
</dbReference>